<keyword evidence="4 7" id="KW-0274">FAD</keyword>
<dbReference type="Gene3D" id="3.40.50.720">
    <property type="entry name" value="NAD(P)-binding Rossmann-like Domain"/>
    <property type="match status" value="1"/>
</dbReference>
<keyword evidence="6" id="KW-0560">Oxidoreductase</keyword>
<comment type="similarity">
    <text evidence="2">Belongs to the ferredoxin--NADP reductase type 1 family.</text>
</comment>
<dbReference type="GO" id="GO:0016491">
    <property type="term" value="F:oxidoreductase activity"/>
    <property type="evidence" value="ECO:0007669"/>
    <property type="project" value="UniProtKB-KW"/>
</dbReference>
<accession>A0AAD1D302</accession>
<keyword evidence="13" id="KW-1185">Reference proteome</keyword>
<feature type="binding site" evidence="7">
    <location>
        <begin position="354"/>
        <end position="356"/>
    </location>
    <ligand>
        <name>FAD</name>
        <dbReference type="ChEBI" id="CHEBI:57692"/>
    </ligand>
</feature>
<evidence type="ECO:0000256" key="4">
    <source>
        <dbReference type="ARBA" id="ARBA00022827"/>
    </source>
</evidence>
<feature type="binding site" evidence="8">
    <location>
        <begin position="151"/>
        <end position="154"/>
    </location>
    <ligand>
        <name>NADP(+)</name>
        <dbReference type="ChEBI" id="CHEBI:58349"/>
    </ligand>
</feature>
<reference evidence="10 12" key="1">
    <citation type="submission" date="2018-06" db="EMBL/GenBank/DDBJ databases">
        <title>Complete Genome Sequence of the Microcystin-Degrading Bacterium Sphingosinicella microcystinivorans Strain B-9.</title>
        <authorList>
            <person name="Jin H."/>
            <person name="Nishizawa T."/>
            <person name="Guo Y."/>
            <person name="Nishizawa A."/>
            <person name="Park H."/>
            <person name="Kato H."/>
            <person name="Tsuji K."/>
            <person name="Harada K."/>
        </authorList>
    </citation>
    <scope>NUCLEOTIDE SEQUENCE [LARGE SCALE GENOMIC DNA]</scope>
    <source>
        <strain evidence="10 12">B9</strain>
    </source>
</reference>
<evidence type="ECO:0000313" key="13">
    <source>
        <dbReference type="Proteomes" id="UP000276029"/>
    </source>
</evidence>
<evidence type="ECO:0000256" key="8">
    <source>
        <dbReference type="PIRSR" id="PIRSR000362-2"/>
    </source>
</evidence>
<dbReference type="KEGG" id="smic:SmB9_03030"/>
<proteinExistence type="inferred from homology"/>
<evidence type="ECO:0000256" key="2">
    <source>
        <dbReference type="ARBA" id="ARBA00008312"/>
    </source>
</evidence>
<feature type="binding site" evidence="7">
    <location>
        <position position="43"/>
    </location>
    <ligand>
        <name>FAD</name>
        <dbReference type="ChEBI" id="CHEBI:57692"/>
    </ligand>
</feature>
<comment type="cofactor">
    <cofactor evidence="1 7">
        <name>FAD</name>
        <dbReference type="ChEBI" id="CHEBI:57692"/>
    </cofactor>
</comment>
<dbReference type="PIRSF" id="PIRSF000362">
    <property type="entry name" value="FNR"/>
    <property type="match status" value="1"/>
</dbReference>
<dbReference type="PANTHER" id="PTHR48467">
    <property type="entry name" value="GLUTAMATE SYNTHASE 1 [NADH], CHLOROPLASTIC-LIKE"/>
    <property type="match status" value="1"/>
</dbReference>
<keyword evidence="5 8" id="KW-0521">NADP</keyword>
<feature type="binding site" evidence="8">
    <location>
        <position position="354"/>
    </location>
    <ligand>
        <name>NADP(+)</name>
        <dbReference type="ChEBI" id="CHEBI:58349"/>
    </ligand>
</feature>
<evidence type="ECO:0000256" key="6">
    <source>
        <dbReference type="ARBA" id="ARBA00023002"/>
    </source>
</evidence>
<evidence type="ECO:0000313" key="12">
    <source>
        <dbReference type="Proteomes" id="UP000275727"/>
    </source>
</evidence>
<feature type="binding site" evidence="7">
    <location>
        <position position="79"/>
    </location>
    <ligand>
        <name>FAD</name>
        <dbReference type="ChEBI" id="CHEBI:57692"/>
    </ligand>
</feature>
<dbReference type="InterPro" id="IPR023753">
    <property type="entry name" value="FAD/NAD-binding_dom"/>
</dbReference>
<gene>
    <name evidence="11" type="ORF">DFR51_2102</name>
    <name evidence="10" type="ORF">SmB9_03030</name>
</gene>
<reference evidence="11 13" key="2">
    <citation type="submission" date="2018-10" db="EMBL/GenBank/DDBJ databases">
        <title>Genomic Encyclopedia of Type Strains, Phase IV (KMG-IV): sequencing the most valuable type-strain genomes for metagenomic binning, comparative biology and taxonomic classification.</title>
        <authorList>
            <person name="Goeker M."/>
        </authorList>
    </citation>
    <scope>NUCLEOTIDE SEQUENCE [LARGE SCALE GENOMIC DNA]</scope>
    <source>
        <strain evidence="11 13">DSM 19791</strain>
    </source>
</reference>
<dbReference type="EMBL" id="AP018711">
    <property type="protein sequence ID" value="BBE32645.1"/>
    <property type="molecule type" value="Genomic_DNA"/>
</dbReference>
<sequence length="434" mass="45981">MTLQLAIVGSGPAGYYTAEAAQKLNGGDVRIDIIDRLPTPFGLIRAGVAPDHQSIKAVSRRYEKTALSDNVRFVGNVPVGDGGISVDELLGLYDAVVLATGAPTDRPLGIPGEDLPGVLGSAAFVGWYNGHPDFVDLAPPLGSDAVVVIGNGNVAIDCARILAKLPEEFEGADIVQHAVDALGTSQVKLIRIVGRRGPHQVSFTPKEVGEMGELARASPVVDPAAFPPVEEDEALEPGLRKVVATLRAFAATAPDPDKPVRVYFDYFLRPVEVLGEGRVEALRLERTRLVEGRAEGTGEMIDIPCGMVVSCIGYRTLPISGVPYDDRGGRFVNQDGRIAPGLYCVGWARRGPTGTIGTNRPDGFAIADLIASDITPSDKAGRTGLDALAAEKGIDIVTFREWQKIDAAEVARARGGAPREKFVVVDDMMTAARS</sequence>
<feature type="binding site" evidence="8">
    <location>
        <position position="207"/>
    </location>
    <ligand>
        <name>NADP(+)</name>
        <dbReference type="ChEBI" id="CHEBI:58349"/>
    </ligand>
</feature>
<dbReference type="AlphaFoldDB" id="A0AAD1D302"/>
<organism evidence="10 12">
    <name type="scientific">Sphingosinicella microcystinivorans</name>
    <dbReference type="NCBI Taxonomy" id="335406"/>
    <lineage>
        <taxon>Bacteria</taxon>
        <taxon>Pseudomonadati</taxon>
        <taxon>Pseudomonadota</taxon>
        <taxon>Alphaproteobacteria</taxon>
        <taxon>Sphingomonadales</taxon>
        <taxon>Sphingosinicellaceae</taxon>
        <taxon>Sphingosinicella</taxon>
    </lineage>
</organism>
<feature type="binding site" evidence="7">
    <location>
        <position position="13"/>
    </location>
    <ligand>
        <name>FAD</name>
        <dbReference type="ChEBI" id="CHEBI:57692"/>
    </ligand>
</feature>
<dbReference type="PRINTS" id="PR00419">
    <property type="entry name" value="ADXRDTASE"/>
</dbReference>
<name>A0AAD1D302_SPHMI</name>
<dbReference type="Gene3D" id="3.50.50.60">
    <property type="entry name" value="FAD/NAD(P)-binding domain"/>
    <property type="match status" value="1"/>
</dbReference>
<feature type="binding site" evidence="8">
    <location>
        <begin position="195"/>
        <end position="196"/>
    </location>
    <ligand>
        <name>NADP(+)</name>
        <dbReference type="ChEBI" id="CHEBI:58349"/>
    </ligand>
</feature>
<dbReference type="Pfam" id="PF07992">
    <property type="entry name" value="Pyr_redox_2"/>
    <property type="match status" value="1"/>
</dbReference>
<dbReference type="RefSeq" id="WP_121050752.1">
    <property type="nucleotide sequence ID" value="NZ_AP018711.1"/>
</dbReference>
<keyword evidence="3" id="KW-0285">Flavoprotein</keyword>
<dbReference type="EMBL" id="RBWX01000008">
    <property type="protein sequence ID" value="RKS88890.1"/>
    <property type="molecule type" value="Genomic_DNA"/>
</dbReference>
<dbReference type="SUPFAM" id="SSF51971">
    <property type="entry name" value="Nucleotide-binding domain"/>
    <property type="match status" value="1"/>
</dbReference>
<dbReference type="InterPro" id="IPR055275">
    <property type="entry name" value="Ferredox_Rdtase"/>
</dbReference>
<evidence type="ECO:0000256" key="3">
    <source>
        <dbReference type="ARBA" id="ARBA00022630"/>
    </source>
</evidence>
<feature type="binding site" evidence="7">
    <location>
        <position position="347"/>
    </location>
    <ligand>
        <name>FAD</name>
        <dbReference type="ChEBI" id="CHEBI:57692"/>
    </ligand>
</feature>
<dbReference type="InterPro" id="IPR036188">
    <property type="entry name" value="FAD/NAD-bd_sf"/>
</dbReference>
<evidence type="ECO:0000256" key="7">
    <source>
        <dbReference type="PIRSR" id="PIRSR000362-1"/>
    </source>
</evidence>
<dbReference type="Proteomes" id="UP000275727">
    <property type="component" value="Chromosome"/>
</dbReference>
<evidence type="ECO:0000256" key="1">
    <source>
        <dbReference type="ARBA" id="ARBA00001974"/>
    </source>
</evidence>
<evidence type="ECO:0000259" key="9">
    <source>
        <dbReference type="Pfam" id="PF07992"/>
    </source>
</evidence>
<evidence type="ECO:0000313" key="11">
    <source>
        <dbReference type="EMBL" id="RKS88890.1"/>
    </source>
</evidence>
<feature type="domain" description="FAD/NAD(P)-binding" evidence="9">
    <location>
        <begin position="4"/>
        <end position="168"/>
    </location>
</feature>
<protein>
    <submittedName>
        <fullName evidence="11">Ferredoxin--NADP+ reductase</fullName>
    </submittedName>
    <submittedName>
        <fullName evidence="10">NADP oxidoreductase</fullName>
    </submittedName>
</protein>
<dbReference type="PANTHER" id="PTHR48467:SF1">
    <property type="entry name" value="GLUTAMATE SYNTHASE 1 [NADH], CHLOROPLASTIC-LIKE"/>
    <property type="match status" value="1"/>
</dbReference>
<dbReference type="Proteomes" id="UP000276029">
    <property type="component" value="Unassembled WGS sequence"/>
</dbReference>
<dbReference type="InterPro" id="IPR021163">
    <property type="entry name" value="Ferredox_Rdtase_adrenod"/>
</dbReference>
<evidence type="ECO:0000256" key="5">
    <source>
        <dbReference type="ARBA" id="ARBA00022857"/>
    </source>
</evidence>
<evidence type="ECO:0000313" key="10">
    <source>
        <dbReference type="EMBL" id="BBE32645.1"/>
    </source>
</evidence>